<reference evidence="2 3" key="1">
    <citation type="submission" date="2024-01" db="EMBL/GenBank/DDBJ databases">
        <title>The genomes of 5 underutilized Papilionoideae crops provide insights into root nodulation and disease resistanc.</title>
        <authorList>
            <person name="Jiang F."/>
        </authorList>
    </citation>
    <scope>NUCLEOTIDE SEQUENCE [LARGE SCALE GENOMIC DNA]</scope>
    <source>
        <strain evidence="2">DUOXIRENSHENG_FW03</strain>
        <tissue evidence="2">Leaves</tissue>
    </source>
</reference>
<feature type="region of interest" description="Disordered" evidence="1">
    <location>
        <begin position="42"/>
        <end position="62"/>
    </location>
</feature>
<accession>A0AAN9S329</accession>
<evidence type="ECO:0000313" key="3">
    <source>
        <dbReference type="Proteomes" id="UP001386955"/>
    </source>
</evidence>
<proteinExistence type="predicted"/>
<organism evidence="2 3">
    <name type="scientific">Psophocarpus tetragonolobus</name>
    <name type="common">Winged bean</name>
    <name type="synonym">Dolichos tetragonolobus</name>
    <dbReference type="NCBI Taxonomy" id="3891"/>
    <lineage>
        <taxon>Eukaryota</taxon>
        <taxon>Viridiplantae</taxon>
        <taxon>Streptophyta</taxon>
        <taxon>Embryophyta</taxon>
        <taxon>Tracheophyta</taxon>
        <taxon>Spermatophyta</taxon>
        <taxon>Magnoliopsida</taxon>
        <taxon>eudicotyledons</taxon>
        <taxon>Gunneridae</taxon>
        <taxon>Pentapetalae</taxon>
        <taxon>rosids</taxon>
        <taxon>fabids</taxon>
        <taxon>Fabales</taxon>
        <taxon>Fabaceae</taxon>
        <taxon>Papilionoideae</taxon>
        <taxon>50 kb inversion clade</taxon>
        <taxon>NPAAA clade</taxon>
        <taxon>indigoferoid/millettioid clade</taxon>
        <taxon>Phaseoleae</taxon>
        <taxon>Psophocarpus</taxon>
    </lineage>
</organism>
<comment type="caution">
    <text evidence="2">The sequence shown here is derived from an EMBL/GenBank/DDBJ whole genome shotgun (WGS) entry which is preliminary data.</text>
</comment>
<evidence type="ECO:0000313" key="2">
    <source>
        <dbReference type="EMBL" id="KAK7388373.1"/>
    </source>
</evidence>
<protein>
    <submittedName>
        <fullName evidence="2">Uncharacterized protein</fullName>
    </submittedName>
</protein>
<dbReference type="EMBL" id="JAYMYS010000006">
    <property type="protein sequence ID" value="KAK7388373.1"/>
    <property type="molecule type" value="Genomic_DNA"/>
</dbReference>
<dbReference type="Proteomes" id="UP001386955">
    <property type="component" value="Unassembled WGS sequence"/>
</dbReference>
<dbReference type="AlphaFoldDB" id="A0AAN9S329"/>
<gene>
    <name evidence="2" type="ORF">VNO78_23189</name>
</gene>
<evidence type="ECO:0000256" key="1">
    <source>
        <dbReference type="SAM" id="MobiDB-lite"/>
    </source>
</evidence>
<sequence length="126" mass="14247">MGDRLEKVPTFNFSFEYDVELGNHSLKSFCNLENIGNCIKDSLDKSRNGRKESNLFKHGRDVPLNDLSGLGLSPLEKCDQEVQIANGLGQKTQLLSRSSKQEWRDSLIEVNKPIGHKHWSSLGYVN</sequence>
<name>A0AAN9S329_PSOTE</name>
<keyword evidence="3" id="KW-1185">Reference proteome</keyword>